<evidence type="ECO:0000259" key="13">
    <source>
        <dbReference type="PROSITE" id="PS50304"/>
    </source>
</evidence>
<dbReference type="GO" id="GO:0015030">
    <property type="term" value="C:Cajal body"/>
    <property type="evidence" value="ECO:0007669"/>
    <property type="project" value="UniProtKB-SubCell"/>
</dbReference>
<dbReference type="GO" id="GO:0005681">
    <property type="term" value="C:spliceosomal complex"/>
    <property type="evidence" value="ECO:0007669"/>
    <property type="project" value="UniProtKB-KW"/>
</dbReference>
<keyword evidence="4" id="KW-0507">mRNA processing</keyword>
<feature type="transmembrane region" description="Helical" evidence="12">
    <location>
        <begin position="156"/>
        <end position="171"/>
    </location>
</feature>
<dbReference type="Gene3D" id="2.40.50.770">
    <property type="entry name" value="RecQ-mediated genome instability protein Rmi1, C-terminal domain"/>
    <property type="match status" value="1"/>
</dbReference>
<dbReference type="OMA" id="YHQRSRN"/>
<accession>A0A0B2VUW3</accession>
<feature type="transmembrane region" description="Helical" evidence="12">
    <location>
        <begin position="105"/>
        <end position="123"/>
    </location>
</feature>
<comment type="function">
    <text evidence="8">Involved in spliceosome assembly.</text>
</comment>
<evidence type="ECO:0000256" key="5">
    <source>
        <dbReference type="ARBA" id="ARBA00022728"/>
    </source>
</evidence>
<dbReference type="GO" id="GO:0005737">
    <property type="term" value="C:cytoplasm"/>
    <property type="evidence" value="ECO:0007669"/>
    <property type="project" value="InterPro"/>
</dbReference>
<feature type="region of interest" description="Disordered" evidence="11">
    <location>
        <begin position="599"/>
        <end position="778"/>
    </location>
</feature>
<comment type="subcellular location">
    <subcellularLocation>
        <location evidence="1">Nucleus speckle</location>
    </subcellularLocation>
    <subcellularLocation>
        <location evidence="2">Nucleus</location>
        <location evidence="2">Cajal body</location>
    </subcellularLocation>
</comment>
<evidence type="ECO:0000256" key="10">
    <source>
        <dbReference type="ARBA" id="ARBA00042567"/>
    </source>
</evidence>
<feature type="transmembrane region" description="Helical" evidence="12">
    <location>
        <begin position="129"/>
        <end position="149"/>
    </location>
</feature>
<dbReference type="STRING" id="6265.A0A0B2VUW3"/>
<keyword evidence="12" id="KW-0472">Membrane</keyword>
<dbReference type="Pfam" id="PF08585">
    <property type="entry name" value="RMI1_N_C"/>
    <property type="match status" value="1"/>
</dbReference>
<dbReference type="SMART" id="SM00333">
    <property type="entry name" value="TUDOR"/>
    <property type="match status" value="1"/>
</dbReference>
<dbReference type="PANTHER" id="PTHR13681">
    <property type="entry name" value="SURVIVAL OF MOTOR NEURON-RELATED-SPLICING FACTOR 30-RELATED"/>
    <property type="match status" value="1"/>
</dbReference>
<evidence type="ECO:0000256" key="6">
    <source>
        <dbReference type="ARBA" id="ARBA00023187"/>
    </source>
</evidence>
<feature type="transmembrane region" description="Helical" evidence="12">
    <location>
        <begin position="78"/>
        <end position="98"/>
    </location>
</feature>
<comment type="similarity">
    <text evidence="3">Belongs to the SMN family.</text>
</comment>
<evidence type="ECO:0000256" key="9">
    <source>
        <dbReference type="ARBA" id="ARBA00041083"/>
    </source>
</evidence>
<dbReference type="InterPro" id="IPR042470">
    <property type="entry name" value="RMI1_N_C_sf"/>
</dbReference>
<evidence type="ECO:0000256" key="7">
    <source>
        <dbReference type="ARBA" id="ARBA00023242"/>
    </source>
</evidence>
<feature type="compositionally biased region" description="Basic and acidic residues" evidence="11">
    <location>
        <begin position="769"/>
        <end position="778"/>
    </location>
</feature>
<dbReference type="InterPro" id="IPR002999">
    <property type="entry name" value="Tudor"/>
</dbReference>
<proteinExistence type="inferred from homology"/>
<feature type="compositionally biased region" description="Polar residues" evidence="11">
    <location>
        <begin position="603"/>
        <end position="617"/>
    </location>
</feature>
<keyword evidence="15" id="KW-1185">Reference proteome</keyword>
<keyword evidence="6" id="KW-0508">mRNA splicing</keyword>
<dbReference type="EMBL" id="JPKZ01000439">
    <property type="protein sequence ID" value="KHN87311.1"/>
    <property type="molecule type" value="Genomic_DNA"/>
</dbReference>
<dbReference type="AlphaFoldDB" id="A0A0B2VUW3"/>
<dbReference type="GO" id="GO:0016607">
    <property type="term" value="C:nuclear speck"/>
    <property type="evidence" value="ECO:0007669"/>
    <property type="project" value="UniProtKB-SubCell"/>
</dbReference>
<sequence length="870" mass="96290">MDVCDGGSANVCEDMLNGMTFKNKDRSKNYCDNEQWNGVNVFLAYVHSWLMGNNSSSTSSGLVEAGSTYVLRHPACKFVTPIRTAVGLITVFVIWLAALKSLISIVALPIGIYLIIIGMASFLLEASYIIRLCCGVDGICCRFFGLILNFDGIRRGILYALFSIFCFIPTFSNNYSIAAGCFILVTAVLYLMKPLQMKKAPTYMVDPAGQARGAGSAQVADPTVYGSMRFPGVDKLIKEGWPITEQRLAEVFGDKQFNDSSQLLQTLLDTDIREYSIPLLADRVNHRLCELKGPVVVQISKLRNVLFSKLTDPSRSNDGLNKIQLTDGHSSVNALQFDPIPTLTTETLAGTKILLMGTIPLEGGMVLINSANCRILGGMVGRLIEKWNLERNWLYKQSRNMDSAAPKWVPFSKKKSSADLQRSMNRIEAKNFRANDVINNITSKKENTENEQFGAARKAQIELSRRRFKSSADLQRSMNRIEAKNFRANDVINNITSKKENTENEQFGAARKAQIEQAISESSNVKKFAPSQIKMKAPAEPVNVVKNVRKEVTSGVRVGADQRKGRRCNREENGAEAMLHQRPSQPPTLFDFVQSKVPEYDTPSRTLPTQSNGSASETFRGESPLASGGNRRFERNFGQRANSGFANRGEMRGQLGRGGVKRGMEISNSNRSGWRENRDRGRGRENDRFSINNRAFPPLNTQSHPSDAVTNGISSMSISASTSTGVERPPNRHGNEATGDFRNTYRRDCNNSGENTRVQKSYPSNGAGPDRKHEGGRYEHPQGMLHFTRNYVNPPPKQDVAVVDVKGQRCGTMAQPVWRVGDKCLAPWSDGQLYMSTLISMGPADMCTVQYDGYGNKSSVPVGALVVPPR</sequence>
<dbReference type="GO" id="GO:0003723">
    <property type="term" value="F:RNA binding"/>
    <property type="evidence" value="ECO:0007669"/>
    <property type="project" value="InterPro"/>
</dbReference>
<comment type="caution">
    <text evidence="14">The sequence shown here is derived from an EMBL/GenBank/DDBJ whole genome shotgun (WGS) entry which is preliminary data.</text>
</comment>
<protein>
    <recommendedName>
        <fullName evidence="9">Survival of motor neuron-related-splicing factor 30</fullName>
    </recommendedName>
    <alternativeName>
        <fullName evidence="10">Survival motor neuron domain-containing protein 1</fullName>
    </alternativeName>
</protein>
<dbReference type="Gene3D" id="2.30.30.140">
    <property type="match status" value="1"/>
</dbReference>
<dbReference type="GO" id="GO:0008380">
    <property type="term" value="P:RNA splicing"/>
    <property type="evidence" value="ECO:0007669"/>
    <property type="project" value="UniProtKB-KW"/>
</dbReference>
<keyword evidence="12" id="KW-1133">Transmembrane helix</keyword>
<evidence type="ECO:0000313" key="14">
    <source>
        <dbReference type="EMBL" id="KHN87311.1"/>
    </source>
</evidence>
<evidence type="ECO:0000256" key="2">
    <source>
        <dbReference type="ARBA" id="ARBA00004408"/>
    </source>
</evidence>
<reference evidence="14 15" key="1">
    <citation type="submission" date="2014-11" db="EMBL/GenBank/DDBJ databases">
        <title>Genetic blueprint of the zoonotic pathogen Toxocara canis.</title>
        <authorList>
            <person name="Zhu X.-Q."/>
            <person name="Korhonen P.K."/>
            <person name="Cai H."/>
            <person name="Young N.D."/>
            <person name="Nejsum P."/>
            <person name="von Samson-Himmelstjerna G."/>
            <person name="Boag P.R."/>
            <person name="Tan P."/>
            <person name="Li Q."/>
            <person name="Min J."/>
            <person name="Yang Y."/>
            <person name="Wang X."/>
            <person name="Fang X."/>
            <person name="Hall R.S."/>
            <person name="Hofmann A."/>
            <person name="Sternberg P.W."/>
            <person name="Jex A.R."/>
            <person name="Gasser R.B."/>
        </authorList>
    </citation>
    <scope>NUCLEOTIDE SEQUENCE [LARGE SCALE GENOMIC DNA]</scope>
    <source>
        <strain evidence="14">PN_DK_2014</strain>
    </source>
</reference>
<dbReference type="GO" id="GO:0006397">
    <property type="term" value="P:mRNA processing"/>
    <property type="evidence" value="ECO:0007669"/>
    <property type="project" value="UniProtKB-KW"/>
</dbReference>
<dbReference type="Proteomes" id="UP000031036">
    <property type="component" value="Unassembled WGS sequence"/>
</dbReference>
<evidence type="ECO:0000256" key="4">
    <source>
        <dbReference type="ARBA" id="ARBA00022664"/>
    </source>
</evidence>
<evidence type="ECO:0000256" key="11">
    <source>
        <dbReference type="SAM" id="MobiDB-lite"/>
    </source>
</evidence>
<evidence type="ECO:0000256" key="8">
    <source>
        <dbReference type="ARBA" id="ARBA00037618"/>
    </source>
</evidence>
<gene>
    <name evidence="14" type="primary">tdrd3</name>
    <name evidence="14" type="ORF">Tcan_05333</name>
</gene>
<evidence type="ECO:0000313" key="15">
    <source>
        <dbReference type="Proteomes" id="UP000031036"/>
    </source>
</evidence>
<dbReference type="SMART" id="SM01161">
    <property type="entry name" value="DUF1767"/>
    <property type="match status" value="1"/>
</dbReference>
<evidence type="ECO:0000256" key="12">
    <source>
        <dbReference type="SAM" id="Phobius"/>
    </source>
</evidence>
<feature type="domain" description="Tudor" evidence="13">
    <location>
        <begin position="817"/>
        <end position="870"/>
    </location>
</feature>
<name>A0A0B2VUW3_TOXCA</name>
<dbReference type="InterPro" id="IPR013894">
    <property type="entry name" value="RMI1_OB"/>
</dbReference>
<keyword evidence="12" id="KW-0812">Transmembrane</keyword>
<feature type="compositionally biased region" description="Polar residues" evidence="11">
    <location>
        <begin position="689"/>
        <end position="712"/>
    </location>
</feature>
<keyword evidence="5" id="KW-0747">Spliceosome</keyword>
<dbReference type="PANTHER" id="PTHR13681:SF24">
    <property type="entry name" value="TUDOR DOMAIN-CONTAINING PROTEIN 3"/>
    <property type="match status" value="1"/>
</dbReference>
<dbReference type="OrthoDB" id="434939at2759"/>
<feature type="compositionally biased region" description="Polar residues" evidence="11">
    <location>
        <begin position="750"/>
        <end position="764"/>
    </location>
</feature>
<dbReference type="Pfam" id="PF06003">
    <property type="entry name" value="SMN_Tudor"/>
    <property type="match status" value="1"/>
</dbReference>
<dbReference type="PROSITE" id="PS50304">
    <property type="entry name" value="TUDOR"/>
    <property type="match status" value="1"/>
</dbReference>
<feature type="compositionally biased region" description="Low complexity" evidence="11">
    <location>
        <begin position="713"/>
        <end position="724"/>
    </location>
</feature>
<evidence type="ECO:0000256" key="1">
    <source>
        <dbReference type="ARBA" id="ARBA00004324"/>
    </source>
</evidence>
<feature type="compositionally biased region" description="Basic and acidic residues" evidence="11">
    <location>
        <begin position="673"/>
        <end position="688"/>
    </location>
</feature>
<keyword evidence="7" id="KW-0539">Nucleus</keyword>
<organism evidence="14 15">
    <name type="scientific">Toxocara canis</name>
    <name type="common">Canine roundworm</name>
    <dbReference type="NCBI Taxonomy" id="6265"/>
    <lineage>
        <taxon>Eukaryota</taxon>
        <taxon>Metazoa</taxon>
        <taxon>Ecdysozoa</taxon>
        <taxon>Nematoda</taxon>
        <taxon>Chromadorea</taxon>
        <taxon>Rhabditida</taxon>
        <taxon>Spirurina</taxon>
        <taxon>Ascaridomorpha</taxon>
        <taxon>Ascaridoidea</taxon>
        <taxon>Toxocaridae</taxon>
        <taxon>Toxocara</taxon>
    </lineage>
</organism>
<dbReference type="InterPro" id="IPR010304">
    <property type="entry name" value="SMN_Tudor"/>
</dbReference>
<dbReference type="SUPFAM" id="SSF63748">
    <property type="entry name" value="Tudor/PWWP/MBT"/>
    <property type="match status" value="1"/>
</dbReference>
<evidence type="ECO:0000256" key="3">
    <source>
        <dbReference type="ARBA" id="ARBA00005371"/>
    </source>
</evidence>